<name>A0A225V7U8_9STRA</name>
<dbReference type="EMBL" id="NBNE01007148">
    <property type="protein sequence ID" value="OWZ01039.1"/>
    <property type="molecule type" value="Genomic_DNA"/>
</dbReference>
<organism evidence="2 3">
    <name type="scientific">Phytophthora megakarya</name>
    <dbReference type="NCBI Taxonomy" id="4795"/>
    <lineage>
        <taxon>Eukaryota</taxon>
        <taxon>Sar</taxon>
        <taxon>Stramenopiles</taxon>
        <taxon>Oomycota</taxon>
        <taxon>Peronosporomycetes</taxon>
        <taxon>Peronosporales</taxon>
        <taxon>Peronosporaceae</taxon>
        <taxon>Phytophthora</taxon>
    </lineage>
</organism>
<proteinExistence type="predicted"/>
<keyword evidence="3" id="KW-1185">Reference proteome</keyword>
<evidence type="ECO:0000313" key="3">
    <source>
        <dbReference type="Proteomes" id="UP000198211"/>
    </source>
</evidence>
<dbReference type="Proteomes" id="UP000198211">
    <property type="component" value="Unassembled WGS sequence"/>
</dbReference>
<sequence>MLEFLYSTLQGDEVGSVFVKWLDRFMMYIAFSRGRGGEVSKKNTVMSDYHNIKNWLLEKCSQHRNAIEQRLLNPGATLHEATAGRAVTTASACTKASIRSLVDGIYFDNIRFTCPLHAIGMALAMQTYPVTSVSNLEHLAKDKESVDSAVVDTIPLTEELFQCKNDTSSASTTSEPASRHQSAAPIKRRTPCSRLQVHDLRKLAFQLTFRPICSGVG</sequence>
<feature type="region of interest" description="Disordered" evidence="1">
    <location>
        <begin position="165"/>
        <end position="188"/>
    </location>
</feature>
<evidence type="ECO:0000313" key="2">
    <source>
        <dbReference type="EMBL" id="OWZ01039.1"/>
    </source>
</evidence>
<protein>
    <submittedName>
        <fullName evidence="2">Uncharacterized protein</fullName>
    </submittedName>
</protein>
<reference evidence="3" key="1">
    <citation type="submission" date="2017-03" db="EMBL/GenBank/DDBJ databases">
        <title>Phytopthora megakarya and P. palmivora, two closely related causual agents of cacao black pod achieved similar genome size and gene model numbers by different mechanisms.</title>
        <authorList>
            <person name="Ali S."/>
            <person name="Shao J."/>
            <person name="Larry D.J."/>
            <person name="Kronmiller B."/>
            <person name="Shen D."/>
            <person name="Strem M.D."/>
            <person name="Melnick R.L."/>
            <person name="Guiltinan M.J."/>
            <person name="Tyler B.M."/>
            <person name="Meinhardt L.W."/>
            <person name="Bailey B.A."/>
        </authorList>
    </citation>
    <scope>NUCLEOTIDE SEQUENCE [LARGE SCALE GENOMIC DNA]</scope>
    <source>
        <strain evidence="3">zdho120</strain>
    </source>
</reference>
<accession>A0A225V7U8</accession>
<dbReference type="AlphaFoldDB" id="A0A225V7U8"/>
<comment type="caution">
    <text evidence="2">The sequence shown here is derived from an EMBL/GenBank/DDBJ whole genome shotgun (WGS) entry which is preliminary data.</text>
</comment>
<evidence type="ECO:0000256" key="1">
    <source>
        <dbReference type="SAM" id="MobiDB-lite"/>
    </source>
</evidence>
<gene>
    <name evidence="2" type="ORF">PHMEG_00027650</name>
</gene>